<accession>A0A3N6S126</accession>
<comment type="caution">
    <text evidence="1">The sequence shown here is derived from an EMBL/GenBank/DDBJ whole genome shotgun (WGS) entry which is preliminary data.</text>
</comment>
<evidence type="ECO:0000313" key="1">
    <source>
        <dbReference type="EMBL" id="RQM38507.1"/>
    </source>
</evidence>
<organism evidence="1 2">
    <name type="scientific">Erwinia psidii</name>
    <dbReference type="NCBI Taxonomy" id="69224"/>
    <lineage>
        <taxon>Bacteria</taxon>
        <taxon>Pseudomonadati</taxon>
        <taxon>Pseudomonadota</taxon>
        <taxon>Gammaproteobacteria</taxon>
        <taxon>Enterobacterales</taxon>
        <taxon>Erwiniaceae</taxon>
        <taxon>Erwinia</taxon>
    </lineage>
</organism>
<dbReference type="AlphaFoldDB" id="A0A3N6S126"/>
<name>A0A3N6S126_9GAMM</name>
<sequence length="76" mass="8708">MALSLEILIVSFLALRSKFYRLYSFHQNGNFTKKWANTINARPLLICSYCQPAEMECKSDRTNANLFSANVGRNLC</sequence>
<dbReference type="Proteomes" id="UP000279457">
    <property type="component" value="Unassembled WGS sequence"/>
</dbReference>
<gene>
    <name evidence="1" type="ORF">EB241_09820</name>
</gene>
<reference evidence="1 2" key="1">
    <citation type="submission" date="2018-10" db="EMBL/GenBank/DDBJ databases">
        <title>Draft genome sequence for the type isolate of Erwinia psidii, agent causal of bacterial blight in guava (Psidium guajava) and wilt and die-back of Eucalyptus spp.</title>
        <authorList>
            <person name="Hermenegildo P.S."/>
            <person name="Santos S.A."/>
            <person name="Guimaraes L.M.S."/>
            <person name="Vidigal P.M.P."/>
            <person name="Pereira I.C."/>
            <person name="Badel J.L."/>
            <person name="Alfenas-Zerbini P."/>
            <person name="Ferreira M.A.S.V."/>
            <person name="Alfenas A.C."/>
        </authorList>
    </citation>
    <scope>NUCLEOTIDE SEQUENCE [LARGE SCALE GENOMIC DNA]</scope>
    <source>
        <strain evidence="1 2">IBSBF 435</strain>
    </source>
</reference>
<keyword evidence="2" id="KW-1185">Reference proteome</keyword>
<proteinExistence type="predicted"/>
<evidence type="ECO:0000313" key="2">
    <source>
        <dbReference type="Proteomes" id="UP000279457"/>
    </source>
</evidence>
<dbReference type="EMBL" id="RHHM01000006">
    <property type="protein sequence ID" value="RQM38507.1"/>
    <property type="molecule type" value="Genomic_DNA"/>
</dbReference>
<protein>
    <submittedName>
        <fullName evidence="1">Uncharacterized protein</fullName>
    </submittedName>
</protein>